<keyword evidence="2" id="KW-0732">Signal</keyword>
<feature type="compositionally biased region" description="Low complexity" evidence="1">
    <location>
        <begin position="168"/>
        <end position="179"/>
    </location>
</feature>
<dbReference type="AlphaFoldDB" id="A0A644SBQ2"/>
<evidence type="ECO:0000256" key="1">
    <source>
        <dbReference type="SAM" id="MobiDB-lite"/>
    </source>
</evidence>
<organism evidence="3 4">
    <name type="scientific">Campylobacter coli</name>
    <dbReference type="NCBI Taxonomy" id="195"/>
    <lineage>
        <taxon>Bacteria</taxon>
        <taxon>Pseudomonadati</taxon>
        <taxon>Campylobacterota</taxon>
        <taxon>Epsilonproteobacteria</taxon>
        <taxon>Campylobacterales</taxon>
        <taxon>Campylobacteraceae</taxon>
        <taxon>Campylobacter</taxon>
    </lineage>
</organism>
<gene>
    <name evidence="3" type="ORF">BZ274_08055</name>
</gene>
<dbReference type="Proteomes" id="UP000382436">
    <property type="component" value="Unassembled WGS sequence"/>
</dbReference>
<dbReference type="Gene3D" id="2.30.30.40">
    <property type="entry name" value="SH3 Domains"/>
    <property type="match status" value="1"/>
</dbReference>
<evidence type="ECO:0000256" key="2">
    <source>
        <dbReference type="SAM" id="SignalP"/>
    </source>
</evidence>
<dbReference type="InterPro" id="IPR014118">
    <property type="entry name" value="T4SS_TraV"/>
</dbReference>
<proteinExistence type="predicted"/>
<protein>
    <submittedName>
        <fullName evidence="3">Uncharacterized protein</fullName>
    </submittedName>
</protein>
<reference evidence="3 4" key="1">
    <citation type="submission" date="2018-05" db="EMBL/GenBank/DDBJ databases">
        <authorList>
            <consortium name="PulseNet: The National Subtyping Network for Foodborne Disease Surveillance"/>
            <person name="Tarr C.L."/>
            <person name="Trees E."/>
            <person name="Katz L.S."/>
            <person name="Carleton-Romer H.A."/>
            <person name="Stroika S."/>
            <person name="Kucerova Z."/>
            <person name="Roache K.F."/>
            <person name="Sabol A.L."/>
            <person name="Besser J."/>
            <person name="Gerner-Smidt P."/>
        </authorList>
    </citation>
    <scope>NUCLEOTIDE SEQUENCE [LARGE SCALE GENOMIC DNA]</scope>
    <source>
        <strain evidence="3 4">PNUSAC001435</strain>
    </source>
</reference>
<evidence type="ECO:0000313" key="4">
    <source>
        <dbReference type="Proteomes" id="UP000382436"/>
    </source>
</evidence>
<feature type="chain" id="PRO_5043501330" evidence="2">
    <location>
        <begin position="20"/>
        <end position="333"/>
    </location>
</feature>
<feature type="region of interest" description="Disordered" evidence="1">
    <location>
        <begin position="147"/>
        <end position="193"/>
    </location>
</feature>
<evidence type="ECO:0000313" key="3">
    <source>
        <dbReference type="EMBL" id="EAJ9198113.1"/>
    </source>
</evidence>
<accession>A0A644SBQ2</accession>
<dbReference type="PROSITE" id="PS51257">
    <property type="entry name" value="PROKAR_LIPOPROTEIN"/>
    <property type="match status" value="1"/>
</dbReference>
<sequence>MIKNGAIILSLSASIFLGACSMLPYKENFSCEKGKDNGMCGSVTEVYDLSSDMDELRKRADREYEKKYLKEKQQKTSQKAEQEARDSFRTLKLQEMVESVEIRKIQNETPTIFRYYLTEEEAVSKADVALISENDKESKAIVKDLKDKANKNTRLQANKNEKNTHLGNSNKSLPKNNNKTKSKADGKDSASKTYDGIKIYDDNQSKLQDANSTNYENNISLAGVLDANSTKSNVDQNVSNTKGLEGDKDSNILGGDNKSAIDCSASSDSKITQINGKVKVCVYHANIREMPSCKALVLRVAKKGEELDALFEQGGWIKLKDGTYVHKSIVTKD</sequence>
<dbReference type="EMBL" id="AACBVJ010000017">
    <property type="protein sequence ID" value="EAJ9198113.1"/>
    <property type="molecule type" value="Genomic_DNA"/>
</dbReference>
<comment type="caution">
    <text evidence="3">The sequence shown here is derived from an EMBL/GenBank/DDBJ whole genome shotgun (WGS) entry which is preliminary data.</text>
</comment>
<feature type="signal peptide" evidence="2">
    <location>
        <begin position="1"/>
        <end position="19"/>
    </location>
</feature>
<dbReference type="Pfam" id="PF09676">
    <property type="entry name" value="TraV"/>
    <property type="match status" value="1"/>
</dbReference>
<name>A0A644SBQ2_CAMCO</name>